<evidence type="ECO:0000313" key="2">
    <source>
        <dbReference type="Proteomes" id="UP000635606"/>
    </source>
</evidence>
<gene>
    <name evidence="1" type="ORF">Voc01_044370</name>
</gene>
<dbReference type="InterPro" id="IPR017946">
    <property type="entry name" value="PLC-like_Pdiesterase_TIM-brl"/>
</dbReference>
<proteinExistence type="predicted"/>
<accession>A0A8J4EBM2</accession>
<dbReference type="GO" id="GO:0008081">
    <property type="term" value="F:phosphoric diester hydrolase activity"/>
    <property type="evidence" value="ECO:0007669"/>
    <property type="project" value="InterPro"/>
</dbReference>
<dbReference type="SUPFAM" id="SSF51695">
    <property type="entry name" value="PLC-like phosphodiesterases"/>
    <property type="match status" value="1"/>
</dbReference>
<evidence type="ECO:0000313" key="1">
    <source>
        <dbReference type="EMBL" id="GIJ69520.1"/>
    </source>
</evidence>
<dbReference type="AlphaFoldDB" id="A0A8J4EBM2"/>
<keyword evidence="2" id="KW-1185">Reference proteome</keyword>
<reference evidence="1" key="1">
    <citation type="submission" date="2021-01" db="EMBL/GenBank/DDBJ databases">
        <title>Whole genome shotgun sequence of Virgisporangium ochraceum NBRC 16418.</title>
        <authorList>
            <person name="Komaki H."/>
            <person name="Tamura T."/>
        </authorList>
    </citation>
    <scope>NUCLEOTIDE SEQUENCE</scope>
    <source>
        <strain evidence="1">NBRC 16418</strain>
    </source>
</reference>
<dbReference type="Proteomes" id="UP000635606">
    <property type="component" value="Unassembled WGS sequence"/>
</dbReference>
<dbReference type="Gene3D" id="3.20.20.190">
    <property type="entry name" value="Phosphatidylinositol (PI) phosphodiesterase"/>
    <property type="match status" value="1"/>
</dbReference>
<comment type="caution">
    <text evidence="1">The sequence shown here is derived from an EMBL/GenBank/DDBJ whole genome shotgun (WGS) entry which is preliminary data.</text>
</comment>
<name>A0A8J4EBM2_9ACTN</name>
<dbReference type="EMBL" id="BOPH01000062">
    <property type="protein sequence ID" value="GIJ69520.1"/>
    <property type="molecule type" value="Genomic_DNA"/>
</dbReference>
<sequence>MVHQGIPLAELKRLRAVERLPAVRPGTTAYDGLFEVPTLQEVVDLVKSESRRSGIYPETRHRPIFSRSGYTSAR</sequence>
<dbReference type="GO" id="GO:0006629">
    <property type="term" value="P:lipid metabolic process"/>
    <property type="evidence" value="ECO:0007669"/>
    <property type="project" value="InterPro"/>
</dbReference>
<protein>
    <submittedName>
        <fullName evidence="1">Uncharacterized protein</fullName>
    </submittedName>
</protein>
<organism evidence="1 2">
    <name type="scientific">Virgisporangium ochraceum</name>
    <dbReference type="NCBI Taxonomy" id="65505"/>
    <lineage>
        <taxon>Bacteria</taxon>
        <taxon>Bacillati</taxon>
        <taxon>Actinomycetota</taxon>
        <taxon>Actinomycetes</taxon>
        <taxon>Micromonosporales</taxon>
        <taxon>Micromonosporaceae</taxon>
        <taxon>Virgisporangium</taxon>
    </lineage>
</organism>
<dbReference type="RefSeq" id="WP_203929432.1">
    <property type="nucleotide sequence ID" value="NZ_BOPH01000062.1"/>
</dbReference>